<name>A0A917RI54_9ACTN</name>
<dbReference type="EMBL" id="BMNT01000037">
    <property type="protein sequence ID" value="GGL08139.1"/>
    <property type="molecule type" value="Genomic_DNA"/>
</dbReference>
<dbReference type="InterPro" id="IPR014729">
    <property type="entry name" value="Rossmann-like_a/b/a_fold"/>
</dbReference>
<dbReference type="Proteomes" id="UP000645217">
    <property type="component" value="Unassembled WGS sequence"/>
</dbReference>
<dbReference type="InterPro" id="IPR006015">
    <property type="entry name" value="Universal_stress_UspA"/>
</dbReference>
<accession>A0A917RI54</accession>
<proteinExistence type="inferred from homology"/>
<gene>
    <name evidence="3" type="ORF">GCM10007964_57980</name>
</gene>
<keyword evidence="4" id="KW-1185">Reference proteome</keyword>
<dbReference type="PANTHER" id="PTHR46553:SF3">
    <property type="entry name" value="ADENINE NUCLEOTIDE ALPHA HYDROLASES-LIKE SUPERFAMILY PROTEIN"/>
    <property type="match status" value="1"/>
</dbReference>
<dbReference type="Gene3D" id="3.40.50.620">
    <property type="entry name" value="HUPs"/>
    <property type="match status" value="2"/>
</dbReference>
<dbReference type="SUPFAM" id="SSF52402">
    <property type="entry name" value="Adenine nucleotide alpha hydrolases-like"/>
    <property type="match status" value="2"/>
</dbReference>
<dbReference type="InterPro" id="IPR006016">
    <property type="entry name" value="UspA"/>
</dbReference>
<dbReference type="RefSeq" id="WP_189166219.1">
    <property type="nucleotide sequence ID" value="NZ_BMNT01000037.1"/>
</dbReference>
<sequence>MIVAGVDGSPAGLVAVRWAAREAALREVSLRLVNAMPAWACEPGPGPYAEVARWMRDGADAALREAAEQAREEVPRAEVALARLAGDPRPALIEAAREAELLVVGNHGIGGFRGLLVGSVALGVAGRARCPVAVVRALPRQARPLVVAGVDGGGRDAETVRFAFAEAWLRRAELLVVRASGGPPGPDDEQEGEGPLVALRESRERHPEVKVGAITREGHPVEVLSRESARAEVLVVGSRGRGGFAGLVLGSVGHALLHHAPCPVIVLPRPSED</sequence>
<dbReference type="PANTHER" id="PTHR46553">
    <property type="entry name" value="ADENINE NUCLEOTIDE ALPHA HYDROLASES-LIKE SUPERFAMILY PROTEIN"/>
    <property type="match status" value="1"/>
</dbReference>
<dbReference type="Pfam" id="PF00582">
    <property type="entry name" value="Usp"/>
    <property type="match status" value="2"/>
</dbReference>
<evidence type="ECO:0000256" key="1">
    <source>
        <dbReference type="ARBA" id="ARBA00008791"/>
    </source>
</evidence>
<dbReference type="PRINTS" id="PR01438">
    <property type="entry name" value="UNVRSLSTRESS"/>
</dbReference>
<comment type="caution">
    <text evidence="3">The sequence shown here is derived from an EMBL/GenBank/DDBJ whole genome shotgun (WGS) entry which is preliminary data.</text>
</comment>
<dbReference type="AlphaFoldDB" id="A0A917RI54"/>
<comment type="similarity">
    <text evidence="1">Belongs to the universal stress protein A family.</text>
</comment>
<evidence type="ECO:0000259" key="2">
    <source>
        <dbReference type="Pfam" id="PF00582"/>
    </source>
</evidence>
<organism evidence="3 4">
    <name type="scientific">Sphaerisporangium melleum</name>
    <dbReference type="NCBI Taxonomy" id="321316"/>
    <lineage>
        <taxon>Bacteria</taxon>
        <taxon>Bacillati</taxon>
        <taxon>Actinomycetota</taxon>
        <taxon>Actinomycetes</taxon>
        <taxon>Streptosporangiales</taxon>
        <taxon>Streptosporangiaceae</taxon>
        <taxon>Sphaerisporangium</taxon>
    </lineage>
</organism>
<reference evidence="3" key="2">
    <citation type="submission" date="2020-09" db="EMBL/GenBank/DDBJ databases">
        <authorList>
            <person name="Sun Q."/>
            <person name="Ohkuma M."/>
        </authorList>
    </citation>
    <scope>NUCLEOTIDE SEQUENCE</scope>
    <source>
        <strain evidence="3">JCM 13064</strain>
    </source>
</reference>
<feature type="domain" description="UspA" evidence="2">
    <location>
        <begin position="2"/>
        <end position="136"/>
    </location>
</feature>
<feature type="domain" description="UspA" evidence="2">
    <location>
        <begin position="146"/>
        <end position="268"/>
    </location>
</feature>
<evidence type="ECO:0000313" key="4">
    <source>
        <dbReference type="Proteomes" id="UP000645217"/>
    </source>
</evidence>
<protein>
    <submittedName>
        <fullName evidence="3">Universal stress protein</fullName>
    </submittedName>
</protein>
<evidence type="ECO:0000313" key="3">
    <source>
        <dbReference type="EMBL" id="GGL08139.1"/>
    </source>
</evidence>
<reference evidence="3" key="1">
    <citation type="journal article" date="2014" name="Int. J. Syst. Evol. Microbiol.">
        <title>Complete genome sequence of Corynebacterium casei LMG S-19264T (=DSM 44701T), isolated from a smear-ripened cheese.</title>
        <authorList>
            <consortium name="US DOE Joint Genome Institute (JGI-PGF)"/>
            <person name="Walter F."/>
            <person name="Albersmeier A."/>
            <person name="Kalinowski J."/>
            <person name="Ruckert C."/>
        </authorList>
    </citation>
    <scope>NUCLEOTIDE SEQUENCE</scope>
    <source>
        <strain evidence="3">JCM 13064</strain>
    </source>
</reference>